<proteinExistence type="predicted"/>
<evidence type="ECO:0000256" key="1">
    <source>
        <dbReference type="SAM" id="MobiDB-lite"/>
    </source>
</evidence>
<accession>A0AAD5LV38</accession>
<sequence length="365" mass="41967">MALDPGAARLAALTMEPKVLERILRCIPMSSAGHAIGDASALLQTIATICRSLPSDCDDVVRHLGPGNREFWRDMVLRCFDFSIDRTIKFNVEDFSDSLGNYDEYADDFAQAAMDAWDAAHPGRHPGWMLTESFQYWRHLHAFFRPVQYGFLRKIQYGELGVAAWPEHEDPFTLFCDLAVIKDKFAPFRGVVETDSEGEQPVYPVFLSAYRARVKRTDFPFLHHCGYTPHFWVVRRRPVSDRWKELESSEESNMNEDADEDRRQCVGSDDDSDDDDDDDSDDDDDDAKSTTNSKDEDLEEMIYRERPFPIATRGVLNDFQELVRQFMDDFRSVAVNEDCCGGPIFYIGRMKRSGRWLGFCGQCDY</sequence>
<evidence type="ECO:0000313" key="2">
    <source>
        <dbReference type="EMBL" id="KAJ0410342.1"/>
    </source>
</evidence>
<dbReference type="EMBL" id="JAKCXM010000001">
    <property type="protein sequence ID" value="KAJ0410342.1"/>
    <property type="molecule type" value="Genomic_DNA"/>
</dbReference>
<feature type="compositionally biased region" description="Acidic residues" evidence="1">
    <location>
        <begin position="268"/>
        <end position="286"/>
    </location>
</feature>
<organism evidence="2 3">
    <name type="scientific">Pythium insidiosum</name>
    <name type="common">Pythiosis disease agent</name>
    <dbReference type="NCBI Taxonomy" id="114742"/>
    <lineage>
        <taxon>Eukaryota</taxon>
        <taxon>Sar</taxon>
        <taxon>Stramenopiles</taxon>
        <taxon>Oomycota</taxon>
        <taxon>Peronosporomycetes</taxon>
        <taxon>Pythiales</taxon>
        <taxon>Pythiaceae</taxon>
        <taxon>Pythium</taxon>
    </lineage>
</organism>
<feature type="compositionally biased region" description="Acidic residues" evidence="1">
    <location>
        <begin position="248"/>
        <end position="259"/>
    </location>
</feature>
<feature type="region of interest" description="Disordered" evidence="1">
    <location>
        <begin position="246"/>
        <end position="301"/>
    </location>
</feature>
<reference evidence="2" key="1">
    <citation type="submission" date="2021-12" db="EMBL/GenBank/DDBJ databases">
        <title>Prjna785345.</title>
        <authorList>
            <person name="Rujirawat T."/>
            <person name="Krajaejun T."/>
        </authorList>
    </citation>
    <scope>NUCLEOTIDE SEQUENCE</scope>
    <source>
        <strain evidence="2">Pi057C3</strain>
    </source>
</reference>
<comment type="caution">
    <text evidence="2">The sequence shown here is derived from an EMBL/GenBank/DDBJ whole genome shotgun (WGS) entry which is preliminary data.</text>
</comment>
<protein>
    <submittedName>
        <fullName evidence="2">Uncharacterized protein</fullName>
    </submittedName>
</protein>
<evidence type="ECO:0000313" key="3">
    <source>
        <dbReference type="Proteomes" id="UP001209570"/>
    </source>
</evidence>
<dbReference type="AlphaFoldDB" id="A0AAD5LV38"/>
<gene>
    <name evidence="2" type="ORF">P43SY_002674</name>
</gene>
<keyword evidence="3" id="KW-1185">Reference proteome</keyword>
<name>A0AAD5LV38_PYTIN</name>
<dbReference type="Proteomes" id="UP001209570">
    <property type="component" value="Unassembled WGS sequence"/>
</dbReference>